<dbReference type="Proteomes" id="UP001066276">
    <property type="component" value="Chromosome 9"/>
</dbReference>
<dbReference type="AlphaFoldDB" id="A0AAV7MN47"/>
<evidence type="ECO:0000313" key="3">
    <source>
        <dbReference type="Proteomes" id="UP001066276"/>
    </source>
</evidence>
<name>A0AAV7MN47_PLEWA</name>
<reference evidence="2" key="1">
    <citation type="journal article" date="2022" name="bioRxiv">
        <title>Sequencing and chromosome-scale assembly of the giantPleurodeles waltlgenome.</title>
        <authorList>
            <person name="Brown T."/>
            <person name="Elewa A."/>
            <person name="Iarovenko S."/>
            <person name="Subramanian E."/>
            <person name="Araus A.J."/>
            <person name="Petzold A."/>
            <person name="Susuki M."/>
            <person name="Suzuki K.-i.T."/>
            <person name="Hayashi T."/>
            <person name="Toyoda A."/>
            <person name="Oliveira C."/>
            <person name="Osipova E."/>
            <person name="Leigh N.D."/>
            <person name="Simon A."/>
            <person name="Yun M.H."/>
        </authorList>
    </citation>
    <scope>NUCLEOTIDE SEQUENCE</scope>
    <source>
        <strain evidence="2">20211129_DDA</strain>
        <tissue evidence="2">Liver</tissue>
    </source>
</reference>
<gene>
    <name evidence="2" type="ORF">NDU88_002191</name>
</gene>
<proteinExistence type="predicted"/>
<organism evidence="2 3">
    <name type="scientific">Pleurodeles waltl</name>
    <name type="common">Iberian ribbed newt</name>
    <dbReference type="NCBI Taxonomy" id="8319"/>
    <lineage>
        <taxon>Eukaryota</taxon>
        <taxon>Metazoa</taxon>
        <taxon>Chordata</taxon>
        <taxon>Craniata</taxon>
        <taxon>Vertebrata</taxon>
        <taxon>Euteleostomi</taxon>
        <taxon>Amphibia</taxon>
        <taxon>Batrachia</taxon>
        <taxon>Caudata</taxon>
        <taxon>Salamandroidea</taxon>
        <taxon>Salamandridae</taxon>
        <taxon>Pleurodelinae</taxon>
        <taxon>Pleurodeles</taxon>
    </lineage>
</organism>
<keyword evidence="3" id="KW-1185">Reference proteome</keyword>
<sequence>MFTIKAAAGAARDAQPVGVTAAVIVMLLRRHQLSLTRKAPGVRDKRIEAATEEGRVSNQHAAFRSGPGVSGSQRLLPGDSERQLRVSVAEAHPAWTDYVGPAEDQGI</sequence>
<protein>
    <submittedName>
        <fullName evidence="2">Uncharacterized protein</fullName>
    </submittedName>
</protein>
<evidence type="ECO:0000256" key="1">
    <source>
        <dbReference type="SAM" id="MobiDB-lite"/>
    </source>
</evidence>
<comment type="caution">
    <text evidence="2">The sequence shown here is derived from an EMBL/GenBank/DDBJ whole genome shotgun (WGS) entry which is preliminary data.</text>
</comment>
<dbReference type="EMBL" id="JANPWB010000013">
    <property type="protein sequence ID" value="KAJ1104782.1"/>
    <property type="molecule type" value="Genomic_DNA"/>
</dbReference>
<evidence type="ECO:0000313" key="2">
    <source>
        <dbReference type="EMBL" id="KAJ1104782.1"/>
    </source>
</evidence>
<feature type="region of interest" description="Disordered" evidence="1">
    <location>
        <begin position="52"/>
        <end position="76"/>
    </location>
</feature>
<accession>A0AAV7MN47</accession>